<gene>
    <name evidence="1" type="ORF">HPB50_001004</name>
</gene>
<dbReference type="EMBL" id="CM023483">
    <property type="protein sequence ID" value="KAH6934810.1"/>
    <property type="molecule type" value="Genomic_DNA"/>
</dbReference>
<evidence type="ECO:0000313" key="2">
    <source>
        <dbReference type="Proteomes" id="UP000821845"/>
    </source>
</evidence>
<name>A0ACB7SJC9_HYAAI</name>
<evidence type="ECO:0000313" key="1">
    <source>
        <dbReference type="EMBL" id="KAH6934810.1"/>
    </source>
</evidence>
<comment type="caution">
    <text evidence="1">The sequence shown here is derived from an EMBL/GenBank/DDBJ whole genome shotgun (WGS) entry which is preliminary data.</text>
</comment>
<reference evidence="1" key="1">
    <citation type="submission" date="2020-05" db="EMBL/GenBank/DDBJ databases">
        <title>Large-scale comparative analyses of tick genomes elucidate their genetic diversity and vector capacities.</title>
        <authorList>
            <person name="Jia N."/>
            <person name="Wang J."/>
            <person name="Shi W."/>
            <person name="Du L."/>
            <person name="Sun Y."/>
            <person name="Zhan W."/>
            <person name="Jiang J."/>
            <person name="Wang Q."/>
            <person name="Zhang B."/>
            <person name="Ji P."/>
            <person name="Sakyi L.B."/>
            <person name="Cui X."/>
            <person name="Yuan T."/>
            <person name="Jiang B."/>
            <person name="Yang W."/>
            <person name="Lam T.T.-Y."/>
            <person name="Chang Q."/>
            <person name="Ding S."/>
            <person name="Wang X."/>
            <person name="Zhu J."/>
            <person name="Ruan X."/>
            <person name="Zhao L."/>
            <person name="Wei J."/>
            <person name="Que T."/>
            <person name="Du C."/>
            <person name="Cheng J."/>
            <person name="Dai P."/>
            <person name="Han X."/>
            <person name="Huang E."/>
            <person name="Gao Y."/>
            <person name="Liu J."/>
            <person name="Shao H."/>
            <person name="Ye R."/>
            <person name="Li L."/>
            <person name="Wei W."/>
            <person name="Wang X."/>
            <person name="Wang C."/>
            <person name="Yang T."/>
            <person name="Huo Q."/>
            <person name="Li W."/>
            <person name="Guo W."/>
            <person name="Chen H."/>
            <person name="Zhou L."/>
            <person name="Ni X."/>
            <person name="Tian J."/>
            <person name="Zhou Y."/>
            <person name="Sheng Y."/>
            <person name="Liu T."/>
            <person name="Pan Y."/>
            <person name="Xia L."/>
            <person name="Li J."/>
            <person name="Zhao F."/>
            <person name="Cao W."/>
        </authorList>
    </citation>
    <scope>NUCLEOTIDE SEQUENCE</scope>
    <source>
        <strain evidence="1">Hyas-2018</strain>
    </source>
</reference>
<protein>
    <submittedName>
        <fullName evidence="1">Uncharacterized protein</fullName>
    </submittedName>
</protein>
<dbReference type="Proteomes" id="UP000821845">
    <property type="component" value="Chromosome 3"/>
</dbReference>
<sequence length="83" mass="8539">MIVAALALASFAARGCGLQRRPIRVWLRRPRQPPAAPRSPTEAAAAAAKAQLTAAPERNPKNLSTGDCGGGGGSTPQQSHVAR</sequence>
<keyword evidence="2" id="KW-1185">Reference proteome</keyword>
<proteinExistence type="predicted"/>
<organism evidence="1 2">
    <name type="scientific">Hyalomma asiaticum</name>
    <name type="common">Tick</name>
    <dbReference type="NCBI Taxonomy" id="266040"/>
    <lineage>
        <taxon>Eukaryota</taxon>
        <taxon>Metazoa</taxon>
        <taxon>Ecdysozoa</taxon>
        <taxon>Arthropoda</taxon>
        <taxon>Chelicerata</taxon>
        <taxon>Arachnida</taxon>
        <taxon>Acari</taxon>
        <taxon>Parasitiformes</taxon>
        <taxon>Ixodida</taxon>
        <taxon>Ixodoidea</taxon>
        <taxon>Ixodidae</taxon>
        <taxon>Hyalomminae</taxon>
        <taxon>Hyalomma</taxon>
    </lineage>
</organism>
<accession>A0ACB7SJC9</accession>